<dbReference type="Pfam" id="PF12770">
    <property type="entry name" value="CHAT"/>
    <property type="match status" value="1"/>
</dbReference>
<protein>
    <submittedName>
        <fullName evidence="2">CHAT domain protein</fullName>
    </submittedName>
</protein>
<keyword evidence="3" id="KW-1185">Reference proteome</keyword>
<dbReference type="EMBL" id="LAQJ01000264">
    <property type="protein sequence ID" value="KKO18516.1"/>
    <property type="molecule type" value="Genomic_DNA"/>
</dbReference>
<proteinExistence type="predicted"/>
<gene>
    <name evidence="2" type="ORF">BROFUL_02786</name>
</gene>
<dbReference type="InterPro" id="IPR024983">
    <property type="entry name" value="CHAT_dom"/>
</dbReference>
<sequence length="233" mass="25760">MLLGRQASYKRVLDEMRDGYDIVHLAGVAYVEDGESVVPLHDGYVRASELAALLIRNPPGLLYVDADWSGFVPVFGNERPLSQDGSDAFGDFYHRMQQRRPGLERVVARAGVGTFIGCMAPSRENVAREIAVAFYSHLLAGRPVAQSLFLARAPSQSETTEPHCSSRWPAILTSASQTQKQPFPNIRHALAERRGAGARTPDPDQSRGHHGFLSLLFPVIPVDNHRFTDNEEL</sequence>
<comment type="caution">
    <text evidence="2">The sequence shown here is derived from an EMBL/GenBank/DDBJ whole genome shotgun (WGS) entry which is preliminary data.</text>
</comment>
<name>A0A0M2UU47_9BACT</name>
<dbReference type="AlphaFoldDB" id="A0A0M2UU47"/>
<organism evidence="2 3">
    <name type="scientific">Candidatus Brocadia fulgida</name>
    <dbReference type="NCBI Taxonomy" id="380242"/>
    <lineage>
        <taxon>Bacteria</taxon>
        <taxon>Pseudomonadati</taxon>
        <taxon>Planctomycetota</taxon>
        <taxon>Candidatus Brocadiia</taxon>
        <taxon>Candidatus Brocadiales</taxon>
        <taxon>Candidatus Brocadiaceae</taxon>
        <taxon>Candidatus Brocadia</taxon>
    </lineage>
</organism>
<evidence type="ECO:0000313" key="2">
    <source>
        <dbReference type="EMBL" id="KKO18516.1"/>
    </source>
</evidence>
<reference evidence="2 3" key="1">
    <citation type="journal article" date="2013" name="BMC Microbiol.">
        <title>Identification of the type II cytochrome c maturation pathway in anammox bacteria by comparative genomics.</title>
        <authorList>
            <person name="Ferousi C."/>
            <person name="Speth D.R."/>
            <person name="Reimann J."/>
            <person name="Op den Camp H.J."/>
            <person name="Allen J.W."/>
            <person name="Keltjens J.T."/>
            <person name="Jetten M.S."/>
        </authorList>
    </citation>
    <scope>NUCLEOTIDE SEQUENCE [LARGE SCALE GENOMIC DNA]</scope>
    <source>
        <strain evidence="2">RU1</strain>
    </source>
</reference>
<feature type="domain" description="CHAT" evidence="1">
    <location>
        <begin position="2"/>
        <end position="157"/>
    </location>
</feature>
<evidence type="ECO:0000313" key="3">
    <source>
        <dbReference type="Proteomes" id="UP000034954"/>
    </source>
</evidence>
<dbReference type="Proteomes" id="UP000034954">
    <property type="component" value="Unassembled WGS sequence"/>
</dbReference>
<accession>A0A0M2UU47</accession>
<evidence type="ECO:0000259" key="1">
    <source>
        <dbReference type="Pfam" id="PF12770"/>
    </source>
</evidence>